<feature type="transmembrane region" description="Helical" evidence="8">
    <location>
        <begin position="65"/>
        <end position="82"/>
    </location>
</feature>
<dbReference type="Proteomes" id="UP000823842">
    <property type="component" value="Unassembled WGS sequence"/>
</dbReference>
<comment type="caution">
    <text evidence="9">The sequence shown here is derived from an EMBL/GenBank/DDBJ whole genome shotgun (WGS) entry which is preliminary data.</text>
</comment>
<dbReference type="AlphaFoldDB" id="A0A9D2RYI0"/>
<evidence type="ECO:0000256" key="2">
    <source>
        <dbReference type="ARBA" id="ARBA00007935"/>
    </source>
</evidence>
<feature type="transmembrane region" description="Helical" evidence="8">
    <location>
        <begin position="94"/>
        <end position="114"/>
    </location>
</feature>
<feature type="transmembrane region" description="Helical" evidence="8">
    <location>
        <begin position="9"/>
        <end position="28"/>
    </location>
</feature>
<evidence type="ECO:0000313" key="9">
    <source>
        <dbReference type="EMBL" id="HJB29970.1"/>
    </source>
</evidence>
<feature type="transmembrane region" description="Helical" evidence="8">
    <location>
        <begin position="238"/>
        <end position="264"/>
    </location>
</feature>
<dbReference type="EMBL" id="DWYZ01000278">
    <property type="protein sequence ID" value="HJB29970.1"/>
    <property type="molecule type" value="Genomic_DNA"/>
</dbReference>
<dbReference type="InterPro" id="IPR000522">
    <property type="entry name" value="ABC_transptr_permease_BtuC"/>
</dbReference>
<evidence type="ECO:0000256" key="3">
    <source>
        <dbReference type="ARBA" id="ARBA00022448"/>
    </source>
</evidence>
<keyword evidence="7 8" id="KW-0472">Membrane</keyword>
<reference evidence="9" key="2">
    <citation type="submission" date="2021-04" db="EMBL/GenBank/DDBJ databases">
        <authorList>
            <person name="Gilroy R."/>
        </authorList>
    </citation>
    <scope>NUCLEOTIDE SEQUENCE</scope>
    <source>
        <strain evidence="9">ChiSjej1B19-5720</strain>
    </source>
</reference>
<dbReference type="CDD" id="cd06550">
    <property type="entry name" value="TM_ABC_iron-siderophores_like"/>
    <property type="match status" value="1"/>
</dbReference>
<dbReference type="GO" id="GO:0022857">
    <property type="term" value="F:transmembrane transporter activity"/>
    <property type="evidence" value="ECO:0007669"/>
    <property type="project" value="InterPro"/>
</dbReference>
<evidence type="ECO:0000256" key="1">
    <source>
        <dbReference type="ARBA" id="ARBA00004651"/>
    </source>
</evidence>
<dbReference type="Gene3D" id="1.10.3470.10">
    <property type="entry name" value="ABC transporter involved in vitamin B12 uptake, BtuC"/>
    <property type="match status" value="1"/>
</dbReference>
<name>A0A9D2RYI0_9FIRM</name>
<gene>
    <name evidence="9" type="ORF">IAA06_14445</name>
</gene>
<feature type="transmembrane region" description="Helical" evidence="8">
    <location>
        <begin position="195"/>
        <end position="217"/>
    </location>
</feature>
<dbReference type="GO" id="GO:0005886">
    <property type="term" value="C:plasma membrane"/>
    <property type="evidence" value="ECO:0007669"/>
    <property type="project" value="UniProtKB-SubCell"/>
</dbReference>
<comment type="subcellular location">
    <subcellularLocation>
        <location evidence="1">Cell membrane</location>
        <topology evidence="1">Multi-pass membrane protein</topology>
    </subcellularLocation>
</comment>
<dbReference type="GO" id="GO:0033214">
    <property type="term" value="P:siderophore-iron import into cell"/>
    <property type="evidence" value="ECO:0007669"/>
    <property type="project" value="TreeGrafter"/>
</dbReference>
<dbReference type="PANTHER" id="PTHR30472:SF41">
    <property type="entry name" value="TRANSPORT SYSTEM PERMEASE PROTEIN"/>
    <property type="match status" value="1"/>
</dbReference>
<keyword evidence="5 8" id="KW-0812">Transmembrane</keyword>
<reference evidence="9" key="1">
    <citation type="journal article" date="2021" name="PeerJ">
        <title>Extensive microbial diversity within the chicken gut microbiome revealed by metagenomics and culture.</title>
        <authorList>
            <person name="Gilroy R."/>
            <person name="Ravi A."/>
            <person name="Getino M."/>
            <person name="Pursley I."/>
            <person name="Horton D.L."/>
            <person name="Alikhan N.F."/>
            <person name="Baker D."/>
            <person name="Gharbi K."/>
            <person name="Hall N."/>
            <person name="Watson M."/>
            <person name="Adriaenssens E.M."/>
            <person name="Foster-Nyarko E."/>
            <person name="Jarju S."/>
            <person name="Secka A."/>
            <person name="Antonio M."/>
            <person name="Oren A."/>
            <person name="Chaudhuri R.R."/>
            <person name="La Ragione R."/>
            <person name="Hildebrand F."/>
            <person name="Pallen M.J."/>
        </authorList>
    </citation>
    <scope>NUCLEOTIDE SEQUENCE</scope>
    <source>
        <strain evidence="9">ChiSjej1B19-5720</strain>
    </source>
</reference>
<evidence type="ECO:0000256" key="8">
    <source>
        <dbReference type="SAM" id="Phobius"/>
    </source>
</evidence>
<dbReference type="PANTHER" id="PTHR30472">
    <property type="entry name" value="FERRIC ENTEROBACTIN TRANSPORT SYSTEM PERMEASE PROTEIN"/>
    <property type="match status" value="1"/>
</dbReference>
<feature type="transmembrane region" description="Helical" evidence="8">
    <location>
        <begin position="313"/>
        <end position="332"/>
    </location>
</feature>
<evidence type="ECO:0000313" key="10">
    <source>
        <dbReference type="Proteomes" id="UP000823842"/>
    </source>
</evidence>
<dbReference type="SUPFAM" id="SSF81345">
    <property type="entry name" value="ABC transporter involved in vitamin B12 uptake, BtuC"/>
    <property type="match status" value="1"/>
</dbReference>
<feature type="transmembrane region" description="Helical" evidence="8">
    <location>
        <begin position="120"/>
        <end position="143"/>
    </location>
</feature>
<dbReference type="InterPro" id="IPR037294">
    <property type="entry name" value="ABC_BtuC-like"/>
</dbReference>
<proteinExistence type="inferred from homology"/>
<evidence type="ECO:0000256" key="7">
    <source>
        <dbReference type="ARBA" id="ARBA00023136"/>
    </source>
</evidence>
<keyword evidence="3" id="KW-0813">Transport</keyword>
<keyword evidence="6 8" id="KW-1133">Transmembrane helix</keyword>
<keyword evidence="4" id="KW-1003">Cell membrane</keyword>
<feature type="transmembrane region" description="Helical" evidence="8">
    <location>
        <begin position="284"/>
        <end position="304"/>
    </location>
</feature>
<organism evidence="9 10">
    <name type="scientific">Candidatus Blautia faecavium</name>
    <dbReference type="NCBI Taxonomy" id="2838487"/>
    <lineage>
        <taxon>Bacteria</taxon>
        <taxon>Bacillati</taxon>
        <taxon>Bacillota</taxon>
        <taxon>Clostridia</taxon>
        <taxon>Lachnospirales</taxon>
        <taxon>Lachnospiraceae</taxon>
        <taxon>Blautia</taxon>
    </lineage>
</organism>
<evidence type="ECO:0000256" key="6">
    <source>
        <dbReference type="ARBA" id="ARBA00022989"/>
    </source>
</evidence>
<comment type="similarity">
    <text evidence="2">Belongs to the binding-protein-dependent transport system permease family. FecCD subfamily.</text>
</comment>
<accession>A0A9D2RYI0</accession>
<protein>
    <submittedName>
        <fullName evidence="9">Iron ABC transporter permease</fullName>
    </submittedName>
</protein>
<evidence type="ECO:0000256" key="5">
    <source>
        <dbReference type="ARBA" id="ARBA00022692"/>
    </source>
</evidence>
<sequence length="338" mass="36286">MERKVVRRYWISFIILLAGLAVLTVWNINSGSVKLTVKEIFDIIINKTGDETAYNIVWDIRLPRILSVIILGGALSVSGFLLQTFFGNPIAGPFVLGISSGAKLVVSLVMIYLLGKSMVAGSGVLILAAFVGSMISMGFVLAISKKVNKMSILVISGIMIGYICSAVTDFVITFADDSNIVNLHNWSMGSFSGMSWDNVAVMAGVVLITLVITFFMSKPISAYQLGETYAQNMGVNIRLFRVALILLSSVLSACVTAFAGPISFVGIAVPHLAKSLLKTARPILVIPACFLGGAVFCLLCDLIARTVFAPTELSISSVTAVFGAPVVIYIMIRRQRQV</sequence>
<dbReference type="Pfam" id="PF01032">
    <property type="entry name" value="FecCD"/>
    <property type="match status" value="1"/>
</dbReference>
<feature type="transmembrane region" description="Helical" evidence="8">
    <location>
        <begin position="150"/>
        <end position="175"/>
    </location>
</feature>
<evidence type="ECO:0000256" key="4">
    <source>
        <dbReference type="ARBA" id="ARBA00022475"/>
    </source>
</evidence>